<dbReference type="InterPro" id="IPR055179">
    <property type="entry name" value="Tex-like_central_region"/>
</dbReference>
<dbReference type="RefSeq" id="WP_079490402.1">
    <property type="nucleotide sequence ID" value="NZ_FUZT01000003.1"/>
</dbReference>
<dbReference type="FunFam" id="1.10.10.650:FF:000001">
    <property type="entry name" value="S1 RNA-binding domain 1"/>
    <property type="match status" value="1"/>
</dbReference>
<dbReference type="Gene3D" id="1.10.10.650">
    <property type="entry name" value="RuvA domain 2-like"/>
    <property type="match status" value="1"/>
</dbReference>
<dbReference type="SUPFAM" id="SSF53098">
    <property type="entry name" value="Ribonuclease H-like"/>
    <property type="match status" value="1"/>
</dbReference>
<dbReference type="InterPro" id="IPR012337">
    <property type="entry name" value="RNaseH-like_sf"/>
</dbReference>
<dbReference type="GO" id="GO:0006412">
    <property type="term" value="P:translation"/>
    <property type="evidence" value="ECO:0007669"/>
    <property type="project" value="TreeGrafter"/>
</dbReference>
<dbReference type="Proteomes" id="UP000190285">
    <property type="component" value="Unassembled WGS sequence"/>
</dbReference>
<dbReference type="InterPro" id="IPR012340">
    <property type="entry name" value="NA-bd_OB-fold"/>
</dbReference>
<dbReference type="InterPro" id="IPR010994">
    <property type="entry name" value="RuvA_2-like"/>
</dbReference>
<protein>
    <recommendedName>
        <fullName evidence="1">S1 motif domain-containing protein</fullName>
    </recommendedName>
</protein>
<dbReference type="InterPro" id="IPR018974">
    <property type="entry name" value="Tex-like_N"/>
</dbReference>
<keyword evidence="3" id="KW-1185">Reference proteome</keyword>
<dbReference type="InterPro" id="IPR003029">
    <property type="entry name" value="S1_domain"/>
</dbReference>
<name>A0A1T5JWA9_9FIRM</name>
<dbReference type="Pfam" id="PF12836">
    <property type="entry name" value="HHH_3"/>
    <property type="match status" value="1"/>
</dbReference>
<dbReference type="Pfam" id="PF09371">
    <property type="entry name" value="Tex_N"/>
    <property type="match status" value="1"/>
</dbReference>
<dbReference type="InterPro" id="IPR050437">
    <property type="entry name" value="Ribos_protein_bS1-like"/>
</dbReference>
<dbReference type="Gene3D" id="3.30.420.140">
    <property type="entry name" value="YqgF/RNase H-like domain"/>
    <property type="match status" value="1"/>
</dbReference>
<dbReference type="FunFam" id="3.30.420.140:FF:000001">
    <property type="entry name" value="RNA-binding transcriptional accessory protein"/>
    <property type="match status" value="1"/>
</dbReference>
<accession>A0A1T5JWA9</accession>
<dbReference type="SUPFAM" id="SSF158832">
    <property type="entry name" value="Tex N-terminal region-like"/>
    <property type="match status" value="1"/>
</dbReference>
<dbReference type="STRING" id="36842.SAMN02194393_01396"/>
<dbReference type="SMART" id="SM00316">
    <property type="entry name" value="S1"/>
    <property type="match status" value="1"/>
</dbReference>
<organism evidence="2 3">
    <name type="scientific">Maledivibacter halophilus</name>
    <dbReference type="NCBI Taxonomy" id="36842"/>
    <lineage>
        <taxon>Bacteria</taxon>
        <taxon>Bacillati</taxon>
        <taxon>Bacillota</taxon>
        <taxon>Clostridia</taxon>
        <taxon>Peptostreptococcales</taxon>
        <taxon>Caminicellaceae</taxon>
        <taxon>Maledivibacter</taxon>
    </lineage>
</organism>
<dbReference type="GO" id="GO:0003735">
    <property type="term" value="F:structural constituent of ribosome"/>
    <property type="evidence" value="ECO:0007669"/>
    <property type="project" value="TreeGrafter"/>
</dbReference>
<dbReference type="AlphaFoldDB" id="A0A1T5JWA9"/>
<dbReference type="GO" id="GO:0003729">
    <property type="term" value="F:mRNA binding"/>
    <property type="evidence" value="ECO:0007669"/>
    <property type="project" value="TreeGrafter"/>
</dbReference>
<dbReference type="CDD" id="cd05685">
    <property type="entry name" value="S1_Tex"/>
    <property type="match status" value="1"/>
</dbReference>
<dbReference type="GO" id="GO:0006139">
    <property type="term" value="P:nucleobase-containing compound metabolic process"/>
    <property type="evidence" value="ECO:0007669"/>
    <property type="project" value="InterPro"/>
</dbReference>
<sequence>MDLIVNKLADELKLKKSQIINTIKLIDDGNTIPFIARYRKEMTGGLSDEVLRDLDERLTYLRSLEERKEEVIRLIDEQGKLTEELKKEILKAEVLQRVEDLYRPYKQKRRTRATKAKEKGLEPLAELIMNQEILEGTIEELAKPFINEELEVNTVEDALNGAKDIIAEIVSDNAEHRKKIRNLNFSNATISTKAVDSDEKTVYEMYYDFNEAVKSIANHRILAINRGEKEKKLKVKLVSPDEEILSYLKKTIIENPKVITTEILNEAIEDSYKRLISPSIEREIRNTLTERAEEEAIKVFGKNTKPLLLIPPVKDVRVMAIDPSYRTGCKIAVLDETGKLLDYTTIYPNAPQNQVEESKRTMKDLIDKYNIDIIPIGNGTASRETELIVAQMLNEIDKKVYYTIVSEAGASVYSASKLATEEYPDVNVSIRGAISIGRRLQDPLAELVKIDPKSIGVGQYQHDLNQKKLGETLKNVVEDCVNSVGVDLNTASPSLLKYVSGISSSIAKNIVMFREENGKFKNRNQLKKVKRLGDKAYEQCAGFLRISDGNNGLDNTAVHPESYDITLKFIEKLGYTKADIKEGKLRNIEDKILEYKAGDDRTFNESKKNVRSVKSLKALANFKFENKSPQKDKSKTLEEKIKKLAEELEVGLPTLKDIIKEIKKPGRDPREEMPKPIFRSDVLKMEDLKLDMIMTGTVRNVVDFGAFVDIGVKQDGLVHISQLSNKFVKNPMNVVSVGDEVKVKIIELDIERGKISLSMKEV</sequence>
<dbReference type="InterPro" id="IPR032639">
    <property type="entry name" value="Tex_YqgF"/>
</dbReference>
<dbReference type="SUPFAM" id="SSF47781">
    <property type="entry name" value="RuvA domain 2-like"/>
    <property type="match status" value="2"/>
</dbReference>
<dbReference type="SMART" id="SM00732">
    <property type="entry name" value="YqgFc"/>
    <property type="match status" value="1"/>
</dbReference>
<dbReference type="FunFam" id="2.40.50.140:FF:000051">
    <property type="entry name" value="RNA-binding transcriptional accessory protein"/>
    <property type="match status" value="1"/>
</dbReference>
<proteinExistence type="predicted"/>
<dbReference type="InterPro" id="IPR023319">
    <property type="entry name" value="Tex-like_HTH_dom_sf"/>
</dbReference>
<dbReference type="InterPro" id="IPR023323">
    <property type="entry name" value="Tex-like_dom_sf"/>
</dbReference>
<dbReference type="InterPro" id="IPR041692">
    <property type="entry name" value="HHH_9"/>
</dbReference>
<dbReference type="OrthoDB" id="9804714at2"/>
<dbReference type="InterPro" id="IPR006641">
    <property type="entry name" value="YqgF/RNaseH-like_dom"/>
</dbReference>
<dbReference type="InterPro" id="IPR044146">
    <property type="entry name" value="S1_Tex"/>
</dbReference>
<dbReference type="SUPFAM" id="SSF50249">
    <property type="entry name" value="Nucleic acid-binding proteins"/>
    <property type="match status" value="1"/>
</dbReference>
<dbReference type="Gene3D" id="2.40.50.140">
    <property type="entry name" value="Nucleic acid-binding proteins"/>
    <property type="match status" value="1"/>
</dbReference>
<dbReference type="InterPro" id="IPR037027">
    <property type="entry name" value="YqgF/RNaseH-like_dom_sf"/>
</dbReference>
<dbReference type="Gene3D" id="1.10.150.310">
    <property type="entry name" value="Tex RuvX-like domain-like"/>
    <property type="match status" value="2"/>
</dbReference>
<dbReference type="PANTHER" id="PTHR10724:SF10">
    <property type="entry name" value="S1 RNA-BINDING DOMAIN-CONTAINING PROTEIN 1"/>
    <property type="match status" value="1"/>
</dbReference>
<dbReference type="EMBL" id="FUZT01000003">
    <property type="protein sequence ID" value="SKC55676.1"/>
    <property type="molecule type" value="Genomic_DNA"/>
</dbReference>
<dbReference type="Pfam" id="PF17674">
    <property type="entry name" value="HHH_9"/>
    <property type="match status" value="2"/>
</dbReference>
<dbReference type="PROSITE" id="PS50126">
    <property type="entry name" value="S1"/>
    <property type="match status" value="1"/>
</dbReference>
<evidence type="ECO:0000313" key="3">
    <source>
        <dbReference type="Proteomes" id="UP000190285"/>
    </source>
</evidence>
<gene>
    <name evidence="2" type="ORF">SAMN02194393_01396</name>
</gene>
<evidence type="ECO:0000313" key="2">
    <source>
        <dbReference type="EMBL" id="SKC55676.1"/>
    </source>
</evidence>
<feature type="domain" description="S1 motif" evidence="1">
    <location>
        <begin position="691"/>
        <end position="760"/>
    </location>
</feature>
<reference evidence="3" key="1">
    <citation type="submission" date="2017-02" db="EMBL/GenBank/DDBJ databases">
        <authorList>
            <person name="Varghese N."/>
            <person name="Submissions S."/>
        </authorList>
    </citation>
    <scope>NUCLEOTIDE SEQUENCE [LARGE SCALE GENOMIC DNA]</scope>
    <source>
        <strain evidence="3">M1</strain>
    </source>
</reference>
<dbReference type="Pfam" id="PF22706">
    <property type="entry name" value="Tex_central_region"/>
    <property type="match status" value="1"/>
</dbReference>
<dbReference type="Gene3D" id="1.10.3500.10">
    <property type="entry name" value="Tex N-terminal region-like"/>
    <property type="match status" value="1"/>
</dbReference>
<dbReference type="Pfam" id="PF16921">
    <property type="entry name" value="Tex_YqgF"/>
    <property type="match status" value="1"/>
</dbReference>
<dbReference type="PANTHER" id="PTHR10724">
    <property type="entry name" value="30S RIBOSOMAL PROTEIN S1"/>
    <property type="match status" value="1"/>
</dbReference>
<dbReference type="Pfam" id="PF00575">
    <property type="entry name" value="S1"/>
    <property type="match status" value="1"/>
</dbReference>
<dbReference type="GO" id="GO:0005737">
    <property type="term" value="C:cytoplasm"/>
    <property type="evidence" value="ECO:0007669"/>
    <property type="project" value="UniProtKB-ARBA"/>
</dbReference>
<evidence type="ECO:0000259" key="1">
    <source>
        <dbReference type="PROSITE" id="PS50126"/>
    </source>
</evidence>